<dbReference type="EMBL" id="MLAK01000326">
    <property type="protein sequence ID" value="OHT14689.1"/>
    <property type="molecule type" value="Genomic_DNA"/>
</dbReference>
<keyword evidence="1" id="KW-0732">Signal</keyword>
<accession>A0A1J4KTS4</accession>
<protein>
    <recommendedName>
        <fullName evidence="4">Surface antigen BspA-like</fullName>
    </recommendedName>
</protein>
<dbReference type="InterPro" id="IPR032675">
    <property type="entry name" value="LRR_dom_sf"/>
</dbReference>
<dbReference type="AlphaFoldDB" id="A0A1J4KTS4"/>
<dbReference type="SUPFAM" id="SSF57184">
    <property type="entry name" value="Growth factor receptor domain"/>
    <property type="match status" value="1"/>
</dbReference>
<evidence type="ECO:0000313" key="2">
    <source>
        <dbReference type="EMBL" id="OHT14689.1"/>
    </source>
</evidence>
<name>A0A1J4KTS4_9EUKA</name>
<evidence type="ECO:0008006" key="4">
    <source>
        <dbReference type="Google" id="ProtNLM"/>
    </source>
</evidence>
<evidence type="ECO:0000256" key="1">
    <source>
        <dbReference type="SAM" id="SignalP"/>
    </source>
</evidence>
<dbReference type="InterPro" id="IPR026906">
    <property type="entry name" value="LRR_5"/>
</dbReference>
<feature type="signal peptide" evidence="1">
    <location>
        <begin position="1"/>
        <end position="20"/>
    </location>
</feature>
<dbReference type="PANTHER" id="PTHR45661">
    <property type="entry name" value="SURFACE ANTIGEN"/>
    <property type="match status" value="1"/>
</dbReference>
<dbReference type="PANTHER" id="PTHR45661:SF3">
    <property type="entry name" value="IG-LIKE DOMAIN-CONTAINING PROTEIN"/>
    <property type="match status" value="1"/>
</dbReference>
<evidence type="ECO:0000313" key="3">
    <source>
        <dbReference type="Proteomes" id="UP000179807"/>
    </source>
</evidence>
<dbReference type="Pfam" id="PF13306">
    <property type="entry name" value="LRR_5"/>
    <property type="match status" value="2"/>
</dbReference>
<dbReference type="InterPro" id="IPR053139">
    <property type="entry name" value="Surface_bspA-like"/>
</dbReference>
<comment type="caution">
    <text evidence="2">The sequence shown here is derived from an EMBL/GenBank/DDBJ whole genome shotgun (WGS) entry which is preliminary data.</text>
</comment>
<dbReference type="SUPFAM" id="SSF52058">
    <property type="entry name" value="L domain-like"/>
    <property type="match status" value="1"/>
</dbReference>
<sequence>MMCSLILFFFVLSYSDVQDALSTSYSYQYNQTDLTAGVTGLIESTISNLLIPSQISYNDQTYTITSINYGAFDSNTIIHTVEIPFSVLTIHDFAFYSCVNLQNIIFDDESQLTTIGSNAFALCSSAKGNLILPNTIINIGSSAFQSCGFNGLLILPNTLSKINNFLFSDCVYFVGTLTIPKSVELIGAYAFRHCYYFTELIFEETNDNLLEIQTHAFYRVHSCTNSLILPDSIKIIGENCFFACSGFSSLHLPNNLSSLGSRGFSDCFFGGDLIIPDNITLIDEYAFYGCGGFTSLTLPENLVHIYYSSFKGCYGFKGELYIPSKVQKIVYECFQDCTGFDSLVIAATDLIEFGHSAFVNCKFSSVRYCGKFDISAISAFNFDDVSIVEVSDDYTFSSAGGLPIIQTAYLNIENICLSCNNLPNCISCSSSIGGCLQCSDGLGTNRENTEECVACNENCTKCTYEDYCTECDKHFVLIKEKCCLVIDKCEVYIGCPEA</sequence>
<dbReference type="InterPro" id="IPR009030">
    <property type="entry name" value="Growth_fac_rcpt_cys_sf"/>
</dbReference>
<organism evidence="2 3">
    <name type="scientific">Tritrichomonas foetus</name>
    <dbReference type="NCBI Taxonomy" id="1144522"/>
    <lineage>
        <taxon>Eukaryota</taxon>
        <taxon>Metamonada</taxon>
        <taxon>Parabasalia</taxon>
        <taxon>Tritrichomonadida</taxon>
        <taxon>Tritrichomonadidae</taxon>
        <taxon>Tritrichomonas</taxon>
    </lineage>
</organism>
<gene>
    <name evidence="2" type="ORF">TRFO_14868</name>
</gene>
<dbReference type="Proteomes" id="UP000179807">
    <property type="component" value="Unassembled WGS sequence"/>
</dbReference>
<proteinExistence type="predicted"/>
<reference evidence="2" key="1">
    <citation type="submission" date="2016-10" db="EMBL/GenBank/DDBJ databases">
        <authorList>
            <person name="Benchimol M."/>
            <person name="Almeida L.G."/>
            <person name="Vasconcelos A.T."/>
            <person name="Perreira-Neves A."/>
            <person name="Rosa I.A."/>
            <person name="Tasca T."/>
            <person name="Bogo M.R."/>
            <person name="de Souza W."/>
        </authorList>
    </citation>
    <scope>NUCLEOTIDE SEQUENCE [LARGE SCALE GENOMIC DNA]</scope>
    <source>
        <strain evidence="2">K</strain>
    </source>
</reference>
<dbReference type="RefSeq" id="XP_068367825.1">
    <property type="nucleotide sequence ID" value="XM_068498065.1"/>
</dbReference>
<dbReference type="VEuPathDB" id="TrichDB:TRFO_14868"/>
<dbReference type="GeneID" id="94832769"/>
<keyword evidence="3" id="KW-1185">Reference proteome</keyword>
<feature type="chain" id="PRO_5013108523" description="Surface antigen BspA-like" evidence="1">
    <location>
        <begin position="21"/>
        <end position="498"/>
    </location>
</feature>
<dbReference type="Gene3D" id="3.80.10.10">
    <property type="entry name" value="Ribonuclease Inhibitor"/>
    <property type="match status" value="3"/>
</dbReference>